<dbReference type="Proteomes" id="UP000265703">
    <property type="component" value="Unassembled WGS sequence"/>
</dbReference>
<evidence type="ECO:0000313" key="3">
    <source>
        <dbReference type="Proteomes" id="UP000265703"/>
    </source>
</evidence>
<feature type="region of interest" description="Disordered" evidence="1">
    <location>
        <begin position="1"/>
        <end position="40"/>
    </location>
</feature>
<gene>
    <name evidence="2" type="ORF">C1645_854335</name>
</gene>
<evidence type="ECO:0000256" key="1">
    <source>
        <dbReference type="SAM" id="MobiDB-lite"/>
    </source>
</evidence>
<comment type="caution">
    <text evidence="2">The sequence shown here is derived from an EMBL/GenBank/DDBJ whole genome shotgun (WGS) entry which is preliminary data.</text>
</comment>
<sequence>MYKNNGSSSSQTSPHHSKTRNDYKQQNSRNHNNNHNNYNDNNKPLHYLENIFSNDWKLFIWLSSLKQYEHYIYLFIAIWDIIKPHDDNVELFNEFINEIDQMKSYIEDLFANRVINKREEQKYSSLLDEYRDDEIEIKKKHVSCAYAELEKSGFESSSKINKQLCKLKPLRIKLLRQMVLNRMDSFIEISRKTRIVNDEENDLSLDDPIELQKEIESLRKQNTVLVEENSNYQALLGNMKNTRLSDHDPNNATKLTSDIVELQHLISEFTIVQGPEYKINEEKSIKLFSHYNCQVDFSSPKAKLMLGGILQRCIIEQILTDVYSYFKKYSNATEIQNPDDIIEVDILNATDRLIQSINYFNEKRPGKDYVTQTTPIKVRQQIHAALGCRGFLKDHPLIIDTAKRICNAMNVYRQIVDQDILNEIKAQSIQITHEVTSIFYFRLKTQQIIPTYHFFQSGDEIDIHLMQGAWSREDAKKLEVEVCYFPCIGVLDKENLSNQKIFTKAQVYTRLKKQNSSNDGYSNVF</sequence>
<organism evidence="2 3">
    <name type="scientific">Glomus cerebriforme</name>
    <dbReference type="NCBI Taxonomy" id="658196"/>
    <lineage>
        <taxon>Eukaryota</taxon>
        <taxon>Fungi</taxon>
        <taxon>Fungi incertae sedis</taxon>
        <taxon>Mucoromycota</taxon>
        <taxon>Glomeromycotina</taxon>
        <taxon>Glomeromycetes</taxon>
        <taxon>Glomerales</taxon>
        <taxon>Glomeraceae</taxon>
        <taxon>Glomus</taxon>
    </lineage>
</organism>
<reference evidence="2 3" key="1">
    <citation type="submission" date="2018-06" db="EMBL/GenBank/DDBJ databases">
        <title>Comparative genomics reveals the genomic features of Rhizophagus irregularis, R. cerebriforme, R. diaphanum and Gigaspora rosea, and their symbiotic lifestyle signature.</title>
        <authorList>
            <person name="Morin E."/>
            <person name="San Clemente H."/>
            <person name="Chen E.C.H."/>
            <person name="De La Providencia I."/>
            <person name="Hainaut M."/>
            <person name="Kuo A."/>
            <person name="Kohler A."/>
            <person name="Murat C."/>
            <person name="Tang N."/>
            <person name="Roy S."/>
            <person name="Loubradou J."/>
            <person name="Henrissat B."/>
            <person name="Grigoriev I.V."/>
            <person name="Corradi N."/>
            <person name="Roux C."/>
            <person name="Martin F.M."/>
        </authorList>
    </citation>
    <scope>NUCLEOTIDE SEQUENCE [LARGE SCALE GENOMIC DNA]</scope>
    <source>
        <strain evidence="2 3">DAOM 227022</strain>
    </source>
</reference>
<accession>A0A397SN56</accession>
<protein>
    <submittedName>
        <fullName evidence="2">Uncharacterized protein</fullName>
    </submittedName>
</protein>
<feature type="compositionally biased region" description="Low complexity" evidence="1">
    <location>
        <begin position="27"/>
        <end position="40"/>
    </location>
</feature>
<dbReference type="EMBL" id="QKYT01000304">
    <property type="protein sequence ID" value="RIA87533.1"/>
    <property type="molecule type" value="Genomic_DNA"/>
</dbReference>
<dbReference type="AlphaFoldDB" id="A0A397SN56"/>
<dbReference type="OrthoDB" id="2362385at2759"/>
<evidence type="ECO:0000313" key="2">
    <source>
        <dbReference type="EMBL" id="RIA87533.1"/>
    </source>
</evidence>
<name>A0A397SN56_9GLOM</name>
<keyword evidence="3" id="KW-1185">Reference proteome</keyword>
<proteinExistence type="predicted"/>